<evidence type="ECO:0000313" key="3">
    <source>
        <dbReference type="Proteomes" id="UP000316095"/>
    </source>
</evidence>
<feature type="region of interest" description="Disordered" evidence="1">
    <location>
        <begin position="90"/>
        <end position="113"/>
    </location>
</feature>
<feature type="compositionally biased region" description="Basic residues" evidence="1">
    <location>
        <begin position="94"/>
        <end position="113"/>
    </location>
</feature>
<name>A0A5C5XMW7_9PLAN</name>
<keyword evidence="3" id="KW-1185">Reference proteome</keyword>
<comment type="caution">
    <text evidence="2">The sequence shown here is derived from an EMBL/GenBank/DDBJ whole genome shotgun (WGS) entry which is preliminary data.</text>
</comment>
<protein>
    <submittedName>
        <fullName evidence="2">Uncharacterized protein</fullName>
    </submittedName>
</protein>
<gene>
    <name evidence="2" type="ORF">Pan54_50050</name>
</gene>
<dbReference type="AlphaFoldDB" id="A0A5C5XMW7"/>
<evidence type="ECO:0000313" key="2">
    <source>
        <dbReference type="EMBL" id="TWT64244.1"/>
    </source>
</evidence>
<dbReference type="EMBL" id="SJPG01000001">
    <property type="protein sequence ID" value="TWT64244.1"/>
    <property type="molecule type" value="Genomic_DNA"/>
</dbReference>
<sequence length="113" mass="13449">MLVSLIIEHDRIRYFPAHIGYELIDARQAYLVADNLDEIPKEWDQDEIEMQINQGMLVTIAHWNELDEDERQYQEECLIEVADQMGKMVVEKKPTKRKTTRKKTTKKRTSKTK</sequence>
<proteinExistence type="predicted"/>
<dbReference type="RefSeq" id="WP_146505970.1">
    <property type="nucleotide sequence ID" value="NZ_SJPG01000001.1"/>
</dbReference>
<evidence type="ECO:0000256" key="1">
    <source>
        <dbReference type="SAM" id="MobiDB-lite"/>
    </source>
</evidence>
<organism evidence="2 3">
    <name type="scientific">Rubinisphaera italica</name>
    <dbReference type="NCBI Taxonomy" id="2527969"/>
    <lineage>
        <taxon>Bacteria</taxon>
        <taxon>Pseudomonadati</taxon>
        <taxon>Planctomycetota</taxon>
        <taxon>Planctomycetia</taxon>
        <taxon>Planctomycetales</taxon>
        <taxon>Planctomycetaceae</taxon>
        <taxon>Rubinisphaera</taxon>
    </lineage>
</organism>
<accession>A0A5C5XMW7</accession>
<dbReference type="Proteomes" id="UP000316095">
    <property type="component" value="Unassembled WGS sequence"/>
</dbReference>
<reference evidence="2 3" key="1">
    <citation type="submission" date="2019-02" db="EMBL/GenBank/DDBJ databases">
        <title>Deep-cultivation of Planctomycetes and their phenomic and genomic characterization uncovers novel biology.</title>
        <authorList>
            <person name="Wiegand S."/>
            <person name="Jogler M."/>
            <person name="Boedeker C."/>
            <person name="Pinto D."/>
            <person name="Vollmers J."/>
            <person name="Rivas-Marin E."/>
            <person name="Kohn T."/>
            <person name="Peeters S.H."/>
            <person name="Heuer A."/>
            <person name="Rast P."/>
            <person name="Oberbeckmann S."/>
            <person name="Bunk B."/>
            <person name="Jeske O."/>
            <person name="Meyerdierks A."/>
            <person name="Storesund J.E."/>
            <person name="Kallscheuer N."/>
            <person name="Luecker S."/>
            <person name="Lage O.M."/>
            <person name="Pohl T."/>
            <person name="Merkel B.J."/>
            <person name="Hornburger P."/>
            <person name="Mueller R.-W."/>
            <person name="Bruemmer F."/>
            <person name="Labrenz M."/>
            <person name="Spormann A.M."/>
            <person name="Op Den Camp H."/>
            <person name="Overmann J."/>
            <person name="Amann R."/>
            <person name="Jetten M.S.M."/>
            <person name="Mascher T."/>
            <person name="Medema M.H."/>
            <person name="Devos D.P."/>
            <person name="Kaster A.-K."/>
            <person name="Ovreas L."/>
            <person name="Rohde M."/>
            <person name="Galperin M.Y."/>
            <person name="Jogler C."/>
        </authorList>
    </citation>
    <scope>NUCLEOTIDE SEQUENCE [LARGE SCALE GENOMIC DNA]</scope>
    <source>
        <strain evidence="2 3">Pan54</strain>
    </source>
</reference>